<dbReference type="Proteomes" id="UP000663829">
    <property type="component" value="Unassembled WGS sequence"/>
</dbReference>
<evidence type="ECO:0000313" key="3">
    <source>
        <dbReference type="Proteomes" id="UP000663829"/>
    </source>
</evidence>
<dbReference type="EMBL" id="CAJOBC010081621">
    <property type="protein sequence ID" value="CAF4276367.1"/>
    <property type="molecule type" value="Genomic_DNA"/>
</dbReference>
<keyword evidence="3" id="KW-1185">Reference proteome</keyword>
<evidence type="ECO:0000313" key="1">
    <source>
        <dbReference type="EMBL" id="CAF1381352.1"/>
    </source>
</evidence>
<evidence type="ECO:0000313" key="2">
    <source>
        <dbReference type="EMBL" id="CAF4276367.1"/>
    </source>
</evidence>
<comment type="caution">
    <text evidence="1">The sequence shown here is derived from an EMBL/GenBank/DDBJ whole genome shotgun (WGS) entry which is preliminary data.</text>
</comment>
<proteinExistence type="predicted"/>
<accession>A0A815JER0</accession>
<dbReference type="EMBL" id="CAJNOQ010016458">
    <property type="protein sequence ID" value="CAF1381352.1"/>
    <property type="molecule type" value="Genomic_DNA"/>
</dbReference>
<dbReference type="Proteomes" id="UP000681722">
    <property type="component" value="Unassembled WGS sequence"/>
</dbReference>
<protein>
    <submittedName>
        <fullName evidence="1">Uncharacterized protein</fullName>
    </submittedName>
</protein>
<sequence length="50" mass="5823">SYKIQLDNCQETIAQLRKTIDVMEKRLDQLPLSLGKLRQKMSSDGEENQE</sequence>
<gene>
    <name evidence="1" type="ORF">GPM918_LOCUS32344</name>
    <name evidence="2" type="ORF">SRO942_LOCUS33013</name>
</gene>
<organism evidence="1 3">
    <name type="scientific">Didymodactylos carnosus</name>
    <dbReference type="NCBI Taxonomy" id="1234261"/>
    <lineage>
        <taxon>Eukaryota</taxon>
        <taxon>Metazoa</taxon>
        <taxon>Spiralia</taxon>
        <taxon>Gnathifera</taxon>
        <taxon>Rotifera</taxon>
        <taxon>Eurotatoria</taxon>
        <taxon>Bdelloidea</taxon>
        <taxon>Philodinida</taxon>
        <taxon>Philodinidae</taxon>
        <taxon>Didymodactylos</taxon>
    </lineage>
</organism>
<feature type="non-terminal residue" evidence="1">
    <location>
        <position position="1"/>
    </location>
</feature>
<reference evidence="1" key="1">
    <citation type="submission" date="2021-02" db="EMBL/GenBank/DDBJ databases">
        <authorList>
            <person name="Nowell W R."/>
        </authorList>
    </citation>
    <scope>NUCLEOTIDE SEQUENCE</scope>
</reference>
<dbReference type="AlphaFoldDB" id="A0A815JER0"/>
<name>A0A815JER0_9BILA</name>